<dbReference type="NCBIfam" id="NF009435">
    <property type="entry name" value="PRK12794.1"/>
    <property type="match status" value="1"/>
</dbReference>
<keyword evidence="2" id="KW-0282">Flagellum</keyword>
<dbReference type="InterPro" id="IPR010845">
    <property type="entry name" value="FlaF"/>
</dbReference>
<reference evidence="3 4" key="2">
    <citation type="journal article" date="2017" name="Genome Biol. Evol.">
        <title>Trajectories and Drivers of Genome Evolution in Surface-Associated Marine Phaeobacter.</title>
        <authorList>
            <person name="Freese H.M."/>
            <person name="Sikorski J."/>
            <person name="Bunk B."/>
            <person name="Scheuner C."/>
            <person name="Meier-Kolthoff J.P."/>
            <person name="Sproer C."/>
            <person name="Gram L."/>
            <person name="Overmann J."/>
        </authorList>
    </citation>
    <scope>NUCLEOTIDE SEQUENCE [LARGE SCALE GENOMIC DNA]</scope>
    <source>
        <strain evidence="1 4">P66</strain>
        <strain evidence="2 3">P88</strain>
    </source>
</reference>
<gene>
    <name evidence="2" type="primary">flaF</name>
    <name evidence="1" type="ORF">PhaeoP66_03757</name>
    <name evidence="2" type="ORF">PhaeoP88_03683</name>
</gene>
<proteinExistence type="predicted"/>
<keyword evidence="2" id="KW-0969">Cilium</keyword>
<protein>
    <submittedName>
        <fullName evidence="2">Flagellar protein FlaF</fullName>
    </submittedName>
</protein>
<organism evidence="2 3">
    <name type="scientific">Phaeobacter inhibens</name>
    <dbReference type="NCBI Taxonomy" id="221822"/>
    <lineage>
        <taxon>Bacteria</taxon>
        <taxon>Pseudomonadati</taxon>
        <taxon>Pseudomonadota</taxon>
        <taxon>Alphaproteobacteria</taxon>
        <taxon>Rhodobacterales</taxon>
        <taxon>Roseobacteraceae</taxon>
        <taxon>Phaeobacter</taxon>
    </lineage>
</organism>
<dbReference type="Proteomes" id="UP000236536">
    <property type="component" value="Chromosome"/>
</dbReference>
<accession>A0A135IE49</accession>
<evidence type="ECO:0000313" key="2">
    <source>
        <dbReference type="EMBL" id="AUR00999.1"/>
    </source>
</evidence>
<reference evidence="2 3" key="1">
    <citation type="journal article" date="2017" name="Front. Microbiol.">
        <title>Phaeobacter piscinae sp. nov., a species of the Roseobacter group and potential aquaculture probiont.</title>
        <authorList>
            <person name="Sonnenschein E.C."/>
            <person name="Phippen C.B.W."/>
            <person name="Nielsen K.F."/>
            <person name="Mateiu R.V."/>
            <person name="Melchiorsen J."/>
            <person name="Gram L."/>
            <person name="Overmann J."/>
            <person name="Freese H.M."/>
        </authorList>
    </citation>
    <scope>NUCLEOTIDE SEQUENCE [LARGE SCALE GENOMIC DNA]</scope>
    <source>
        <strain evidence="2 3">P88</strain>
    </source>
</reference>
<dbReference type="GO" id="GO:0044781">
    <property type="term" value="P:bacterial-type flagellum organization"/>
    <property type="evidence" value="ECO:0007669"/>
    <property type="project" value="InterPro"/>
</dbReference>
<keyword evidence="2" id="KW-0966">Cell projection</keyword>
<dbReference type="GeneID" id="57290304"/>
<dbReference type="RefSeq" id="WP_014876469.1">
    <property type="nucleotide sequence ID" value="NZ_BSKP01000001.1"/>
</dbReference>
<dbReference type="Proteomes" id="UP000236447">
    <property type="component" value="Chromosome"/>
</dbReference>
<evidence type="ECO:0000313" key="3">
    <source>
        <dbReference type="Proteomes" id="UP000236447"/>
    </source>
</evidence>
<dbReference type="Pfam" id="PF07309">
    <property type="entry name" value="FlaF"/>
    <property type="match status" value="1"/>
</dbReference>
<dbReference type="AlphaFoldDB" id="A0A135IE49"/>
<dbReference type="GeneID" id="31848000"/>
<sequence length="123" mass="13316">MNALLKAKSAYSAAKAPTRTAKNLEYEVIARVTRRMVAAAQKGKPGFTELAAALTDNRKLWSIFSVEVASPGNPLPDELKAQLLSLGEFTHQHTSKVLARKADVRLLVEINTAIMRGLRSGAS</sequence>
<evidence type="ECO:0000313" key="4">
    <source>
        <dbReference type="Proteomes" id="UP000236536"/>
    </source>
</evidence>
<dbReference type="EMBL" id="CP010725">
    <property type="protein sequence ID" value="AUR00999.1"/>
    <property type="molecule type" value="Genomic_DNA"/>
</dbReference>
<name>A0A135IE49_9RHOB</name>
<keyword evidence="4" id="KW-1185">Reference proteome</keyword>
<reference evidence="1 4" key="3">
    <citation type="journal article" date="2017" name="Int. J. Syst. Evol. Microbiol.">
        <title>Adaptation of Surface-Associated Bacteria to the Open Ocean: A Genomically Distinct Subpopulation of Phaeobacter gallaeciensis Colonizes Pacific Mesozooplankton.</title>
        <authorList>
            <person name="Freese H.M."/>
            <person name="Methner A."/>
            <person name="Overmann J."/>
        </authorList>
    </citation>
    <scope>NUCLEOTIDE SEQUENCE [LARGE SCALE GENOMIC DNA]</scope>
    <source>
        <strain evidence="1 4">P66</strain>
    </source>
</reference>
<dbReference type="EMBL" id="CP010705">
    <property type="protein sequence ID" value="AUQ96487.1"/>
    <property type="molecule type" value="Genomic_DNA"/>
</dbReference>
<dbReference type="OMA" id="LFGQVTR"/>
<evidence type="ECO:0000313" key="1">
    <source>
        <dbReference type="EMBL" id="AUQ96487.1"/>
    </source>
</evidence>